<evidence type="ECO:0000313" key="2">
    <source>
        <dbReference type="EMBL" id="KYG61634.1"/>
    </source>
</evidence>
<keyword evidence="3" id="KW-1185">Reference proteome</keyword>
<accession>A0A150WF89</accession>
<feature type="chain" id="PRO_5007572698" description="Cell wall surface anchor family protein" evidence="1">
    <location>
        <begin position="18"/>
        <end position="1347"/>
    </location>
</feature>
<reference evidence="2 3" key="1">
    <citation type="submission" date="2016-03" db="EMBL/GenBank/DDBJ databases">
        <authorList>
            <person name="Ploux O."/>
        </authorList>
    </citation>
    <scope>NUCLEOTIDE SEQUENCE [LARGE SCALE GENOMIC DNA]</scope>
    <source>
        <strain evidence="2 3">R0</strain>
    </source>
</reference>
<keyword evidence="1" id="KW-0732">Signal</keyword>
<comment type="caution">
    <text evidence="2">The sequence shown here is derived from an EMBL/GenBank/DDBJ whole genome shotgun (WGS) entry which is preliminary data.</text>
</comment>
<evidence type="ECO:0000313" key="3">
    <source>
        <dbReference type="Proteomes" id="UP000075320"/>
    </source>
</evidence>
<proteinExistence type="predicted"/>
<evidence type="ECO:0000256" key="1">
    <source>
        <dbReference type="SAM" id="SignalP"/>
    </source>
</evidence>
<sequence length="1347" mass="134349">MAFVLSGTFLLSSPSWAAPTSLTYQGRIIASDGIPLEYPSVSFEFRIMNPSGSCVIYREQKNGVDMTHSKGVFDTPIGSGTKLFPSNSTFTLPDSFDNSVVHQCEGGATYSPIANDGRLLRVQFHDGRGWKSISPDNIIRSVPYSSYASKAASADTIGNKSVADLVLKSSIPTCASGEVLTSSSSGILSCVADASSGTGGSVTNIATGTGLTGGPITTTGTISIANGGVGTTQLADGSVTAAKLETVSGLSAGSYGGATAIPSVTVDAKGRVTAISTNSITGLLPAASGVNGKFLKSDGSSWTGQNILFSDIKNSAGASAFNVSSCDANQTVAWSSLTDSFTCQNIGSLDASVITAGTLDAARLPSSVTDGLWSSASGSIYRSTGKVGIGVTSPTSKLEVSSGPNGFNPVFKITGSGAYTASYTNSKISATETTNSTTNASKIGLDIQSTGTWTGSNATNTALNVNATGGTTNYAAIFSGGNVGIGTMSPGALLEVNGKAKALEICLGADCRTNWPATGTGTVTNIATGTGLTGGPITSSGTISIASSGVGTTEIADGAVTSAKLETVSGLSAGSYGSATAVPSITVDAKGRITAVSTNSITGLLPAASGANGKFLKSDGSSWTGQNILFSDINGSLNASTITAGTLDAARLPSSITDGAWSAASGNVYRNTGKIGIGTSTPQASLDVVGGIKIGDDSDSCPGTSNAKVGTMRFNGGNLQICGSSAWTNVASGGSGSHIESGTIDINASADFTVTYSKPFSTTPVLVFGAVSQSGYAESFGSTMGAACTPSTTGFCARMVQFNGGYSRGKLHWVAMDPGVISGIGGSSSPTGGSGSGTVTDIATGTGLTGGPITGSGTISIANGGVNTTQIADGAVTQAKLETVSGLTAGSYGSASAIPSVTVDAKGRVTAISTSSITGLPAASSANGKFLKSDGSIWAGQNILFSDIKNSVGGSAFNVASCAANQTVAWSSLTDSFTCQNIGSLNASAITAGTIDVARLPSSVTDSLWSSASGNAYRTSGNVGIGTNSPASKLQVDGGIQIGNDTGSCPGTSNIKVGTLRYVSGSSIELCTGSGWTTIGAATSTVVSGTYTGNGNASQSINLGFRPKAVIVKNINGTYDGQTIMIDGIPDNAKHLRSYISNGNIGDEFHVNITATGFDAEGNGNDSVFNTNGSTYYYVAIGQGGSSSWVETGSNVVKTSGNVGIGTTSPSSPLTVNGTIESKSGGIKFPDGSTQTTAATGISIPARAYVAFHWTGSAVVIDSSVNVSSVVRDGTGLYTITFSTPMPNTNYSMLASLSGDADVYIQSSSHAGPPSNKTTTTCQIGVGITGVGMYDPTGFLGLTFIGP</sequence>
<name>A0A150WF89_BDEBC</name>
<evidence type="ECO:0008006" key="4">
    <source>
        <dbReference type="Google" id="ProtNLM"/>
    </source>
</evidence>
<protein>
    <recommendedName>
        <fullName evidence="4">Cell wall surface anchor family protein</fullName>
    </recommendedName>
</protein>
<gene>
    <name evidence="2" type="ORF">AZI86_18210</name>
</gene>
<dbReference type="Proteomes" id="UP000075320">
    <property type="component" value="Unassembled WGS sequence"/>
</dbReference>
<feature type="signal peptide" evidence="1">
    <location>
        <begin position="1"/>
        <end position="17"/>
    </location>
</feature>
<dbReference type="EMBL" id="LUKE01000006">
    <property type="protein sequence ID" value="KYG61634.1"/>
    <property type="molecule type" value="Genomic_DNA"/>
</dbReference>
<organism evidence="2 3">
    <name type="scientific">Bdellovibrio bacteriovorus</name>
    <dbReference type="NCBI Taxonomy" id="959"/>
    <lineage>
        <taxon>Bacteria</taxon>
        <taxon>Pseudomonadati</taxon>
        <taxon>Bdellovibrionota</taxon>
        <taxon>Bdellovibrionia</taxon>
        <taxon>Bdellovibrionales</taxon>
        <taxon>Pseudobdellovibrionaceae</taxon>
        <taxon>Bdellovibrio</taxon>
    </lineage>
</organism>